<keyword evidence="5" id="KW-1185">Reference proteome</keyword>
<evidence type="ECO:0000259" key="3">
    <source>
        <dbReference type="PROSITE" id="PS51898"/>
    </source>
</evidence>
<dbReference type="EMBL" id="SMJW01000001">
    <property type="protein sequence ID" value="TDC20322.1"/>
    <property type="molecule type" value="Genomic_DNA"/>
</dbReference>
<dbReference type="InterPro" id="IPR011010">
    <property type="entry name" value="DNA_brk_join_enz"/>
</dbReference>
<evidence type="ECO:0000256" key="2">
    <source>
        <dbReference type="SAM" id="MobiDB-lite"/>
    </source>
</evidence>
<keyword evidence="1" id="KW-0233">DNA recombination</keyword>
<gene>
    <name evidence="4" type="ORF">E1284_00080</name>
</gene>
<dbReference type="OrthoDB" id="3175606at2"/>
<protein>
    <recommendedName>
        <fullName evidence="3">Tyr recombinase domain-containing protein</fullName>
    </recommendedName>
</protein>
<dbReference type="InterPro" id="IPR002104">
    <property type="entry name" value="Integrase_catalytic"/>
</dbReference>
<evidence type="ECO:0000313" key="5">
    <source>
        <dbReference type="Proteomes" id="UP000295431"/>
    </source>
</evidence>
<reference evidence="4 5" key="1">
    <citation type="submission" date="2019-03" db="EMBL/GenBank/DDBJ databases">
        <title>Draft genome sequences of novel Actinobacteria.</title>
        <authorList>
            <person name="Sahin N."/>
            <person name="Ay H."/>
            <person name="Saygin H."/>
        </authorList>
    </citation>
    <scope>NUCLEOTIDE SEQUENCE [LARGE SCALE GENOMIC DNA]</scope>
    <source>
        <strain evidence="4 5">DSM 45347</strain>
    </source>
</reference>
<dbReference type="InterPro" id="IPR013762">
    <property type="entry name" value="Integrase-like_cat_sf"/>
</dbReference>
<dbReference type="SUPFAM" id="SSF56349">
    <property type="entry name" value="DNA breaking-rejoining enzymes"/>
    <property type="match status" value="1"/>
</dbReference>
<dbReference type="AlphaFoldDB" id="A0A4R4PF11"/>
<dbReference type="Proteomes" id="UP000295431">
    <property type="component" value="Unassembled WGS sequence"/>
</dbReference>
<evidence type="ECO:0000313" key="4">
    <source>
        <dbReference type="EMBL" id="TDC20322.1"/>
    </source>
</evidence>
<dbReference type="Pfam" id="PF00589">
    <property type="entry name" value="Phage_integrase"/>
    <property type="match status" value="1"/>
</dbReference>
<accession>A0A4R4PF11</accession>
<dbReference type="GO" id="GO:0006310">
    <property type="term" value="P:DNA recombination"/>
    <property type="evidence" value="ECO:0007669"/>
    <property type="project" value="UniProtKB-KW"/>
</dbReference>
<feature type="region of interest" description="Disordered" evidence="2">
    <location>
        <begin position="73"/>
        <end position="143"/>
    </location>
</feature>
<dbReference type="Gene3D" id="1.10.443.10">
    <property type="entry name" value="Intergrase catalytic core"/>
    <property type="match status" value="1"/>
</dbReference>
<dbReference type="PROSITE" id="PS51898">
    <property type="entry name" value="TYR_RECOMBINASE"/>
    <property type="match status" value="1"/>
</dbReference>
<dbReference type="GO" id="GO:0015074">
    <property type="term" value="P:DNA integration"/>
    <property type="evidence" value="ECO:0007669"/>
    <property type="project" value="InterPro"/>
</dbReference>
<proteinExistence type="predicted"/>
<name>A0A4R4PF11_9ACTN</name>
<dbReference type="GO" id="GO:0003677">
    <property type="term" value="F:DNA binding"/>
    <property type="evidence" value="ECO:0007669"/>
    <property type="project" value="InterPro"/>
</dbReference>
<evidence type="ECO:0000256" key="1">
    <source>
        <dbReference type="ARBA" id="ARBA00023172"/>
    </source>
</evidence>
<feature type="domain" description="Tyr recombinase" evidence="3">
    <location>
        <begin position="72"/>
        <end position="265"/>
    </location>
</feature>
<comment type="caution">
    <text evidence="4">The sequence shown here is derived from an EMBL/GenBank/DDBJ whole genome shotgun (WGS) entry which is preliminary data.</text>
</comment>
<organism evidence="4 5">
    <name type="scientific">Actinomadura bangladeshensis</name>
    <dbReference type="NCBI Taxonomy" id="453573"/>
    <lineage>
        <taxon>Bacteria</taxon>
        <taxon>Bacillati</taxon>
        <taxon>Actinomycetota</taxon>
        <taxon>Actinomycetes</taxon>
        <taxon>Streptosporangiales</taxon>
        <taxon>Thermomonosporaceae</taxon>
        <taxon>Actinomadura</taxon>
    </lineage>
</organism>
<sequence>MIHTAGNSPFGHLLRRALRWSASANVVRGERPTARLIVRASSLLVGSVMITNSPTPPEARVPRTDATPLNYRLSSSLTEQAVTPEGGRSPSGTRRDHDRPSSETNVAPAEAVLGNRRVQPPRPCSSTVNGGPCGRTGTKTRKSRRTLGLPAQAAEALRKHHTRQVAQRLSAGEAQEDNNLVFSTRSGTALDAANVRRGFRLITAKAGIGEQRTPRELRHSFVSIMSDGGVPLETIADLVGHAGTAVTEKVYRHQLRPIIIRGAATMNTVFGQSRPVQSA</sequence>